<dbReference type="Proteomes" id="UP000886785">
    <property type="component" value="Unassembled WGS sequence"/>
</dbReference>
<dbReference type="InterPro" id="IPR029061">
    <property type="entry name" value="THDP-binding"/>
</dbReference>
<protein>
    <recommendedName>
        <fullName evidence="4 9">Acetolactate synthase</fullName>
        <ecNumber evidence="4 9">2.2.1.6</ecNumber>
    </recommendedName>
</protein>
<comment type="pathway">
    <text evidence="2 9">Amino-acid biosynthesis; L-valine biosynthesis; L-valine from pyruvate: step 1/4.</text>
</comment>
<comment type="pathway">
    <text evidence="1 9">Amino-acid biosynthesis; L-isoleucine biosynthesis; L-isoleucine from 2-oxobutanoate: step 1/4.</text>
</comment>
<evidence type="ECO:0000259" key="11">
    <source>
        <dbReference type="Pfam" id="PF02775"/>
    </source>
</evidence>
<keyword evidence="9" id="KW-0479">Metal-binding</keyword>
<evidence type="ECO:0000256" key="8">
    <source>
        <dbReference type="ARBA" id="ARBA00048670"/>
    </source>
</evidence>
<reference evidence="13" key="1">
    <citation type="submission" date="2020-10" db="EMBL/GenBank/DDBJ databases">
        <authorList>
            <person name="Gilroy R."/>
        </authorList>
    </citation>
    <scope>NUCLEOTIDE SEQUENCE</scope>
    <source>
        <strain evidence="13">ChiSjej1B19-7085</strain>
    </source>
</reference>
<dbReference type="CDD" id="cd07035">
    <property type="entry name" value="TPP_PYR_POX_like"/>
    <property type="match status" value="1"/>
</dbReference>
<comment type="similarity">
    <text evidence="3 9">Belongs to the TPP enzyme family.</text>
</comment>
<accession>A0A9D1J0D7</accession>
<evidence type="ECO:0000313" key="14">
    <source>
        <dbReference type="Proteomes" id="UP000886785"/>
    </source>
</evidence>
<dbReference type="PANTHER" id="PTHR18968">
    <property type="entry name" value="THIAMINE PYROPHOSPHATE ENZYMES"/>
    <property type="match status" value="1"/>
</dbReference>
<evidence type="ECO:0000313" key="13">
    <source>
        <dbReference type="EMBL" id="HIR56108.1"/>
    </source>
</evidence>
<dbReference type="Pfam" id="PF02775">
    <property type="entry name" value="TPP_enzyme_C"/>
    <property type="match status" value="1"/>
</dbReference>
<dbReference type="PROSITE" id="PS00187">
    <property type="entry name" value="TPP_ENZYMES"/>
    <property type="match status" value="1"/>
</dbReference>
<gene>
    <name evidence="13" type="primary">ilvB</name>
    <name evidence="13" type="ORF">IAA54_00400</name>
</gene>
<feature type="domain" description="Thiamine pyrophosphate enzyme TPP-binding" evidence="11">
    <location>
        <begin position="390"/>
        <end position="536"/>
    </location>
</feature>
<dbReference type="FunFam" id="3.40.50.970:FF:000007">
    <property type="entry name" value="Acetolactate synthase"/>
    <property type="match status" value="1"/>
</dbReference>
<evidence type="ECO:0000256" key="9">
    <source>
        <dbReference type="RuleBase" id="RU003591"/>
    </source>
</evidence>
<proteinExistence type="inferred from homology"/>
<dbReference type="NCBIfam" id="TIGR00118">
    <property type="entry name" value="acolac_lg"/>
    <property type="match status" value="1"/>
</dbReference>
<dbReference type="InterPro" id="IPR011766">
    <property type="entry name" value="TPP_enzyme_TPP-bd"/>
</dbReference>
<dbReference type="PANTHER" id="PTHR18968:SF13">
    <property type="entry name" value="ACETOLACTATE SYNTHASE CATALYTIC SUBUNIT, MITOCHONDRIAL"/>
    <property type="match status" value="1"/>
</dbReference>
<evidence type="ECO:0000256" key="7">
    <source>
        <dbReference type="ARBA" id="ARBA00023304"/>
    </source>
</evidence>
<organism evidence="13 14">
    <name type="scientific">Candidatus Gallacutalibacter pullicola</name>
    <dbReference type="NCBI Taxonomy" id="2840830"/>
    <lineage>
        <taxon>Bacteria</taxon>
        <taxon>Bacillati</taxon>
        <taxon>Bacillota</taxon>
        <taxon>Clostridia</taxon>
        <taxon>Eubacteriales</taxon>
        <taxon>Candidatus Gallacutalibacter</taxon>
    </lineage>
</organism>
<dbReference type="InterPro" id="IPR012000">
    <property type="entry name" value="Thiamin_PyroP_enz_cen_dom"/>
</dbReference>
<dbReference type="GO" id="GO:0030976">
    <property type="term" value="F:thiamine pyrophosphate binding"/>
    <property type="evidence" value="ECO:0007669"/>
    <property type="project" value="UniProtKB-UniRule"/>
</dbReference>
<comment type="cofactor">
    <cofactor evidence="9">
        <name>Mg(2+)</name>
        <dbReference type="ChEBI" id="CHEBI:18420"/>
    </cofactor>
    <text evidence="9">Binds 1 Mg(2+) ion per subunit.</text>
</comment>
<dbReference type="InterPro" id="IPR029035">
    <property type="entry name" value="DHS-like_NAD/FAD-binding_dom"/>
</dbReference>
<dbReference type="SUPFAM" id="SSF52467">
    <property type="entry name" value="DHS-like NAD/FAD-binding domain"/>
    <property type="match status" value="1"/>
</dbReference>
<comment type="caution">
    <text evidence="13">The sequence shown here is derived from an EMBL/GenBank/DDBJ whole genome shotgun (WGS) entry which is preliminary data.</text>
</comment>
<evidence type="ECO:0000256" key="6">
    <source>
        <dbReference type="ARBA" id="ARBA00023052"/>
    </source>
</evidence>
<dbReference type="AlphaFoldDB" id="A0A9D1J0D7"/>
<evidence type="ECO:0000256" key="1">
    <source>
        <dbReference type="ARBA" id="ARBA00004974"/>
    </source>
</evidence>
<dbReference type="Gene3D" id="3.40.50.970">
    <property type="match status" value="2"/>
</dbReference>
<dbReference type="GO" id="GO:0009097">
    <property type="term" value="P:isoleucine biosynthetic process"/>
    <property type="evidence" value="ECO:0007669"/>
    <property type="project" value="TreeGrafter"/>
</dbReference>
<comment type="cofactor">
    <cofactor evidence="9">
        <name>thiamine diphosphate</name>
        <dbReference type="ChEBI" id="CHEBI:58937"/>
    </cofactor>
    <text evidence="9">Binds 1 thiamine pyrophosphate per subunit.</text>
</comment>
<feature type="domain" description="Thiamine pyrophosphate enzyme N-terminal TPP-binding" evidence="12">
    <location>
        <begin position="9"/>
        <end position="121"/>
    </location>
</feature>
<sequence length="546" mass="58929">MKEGLPLISGAEIMVKCLEKEGVTITFGYPGAAICPFYDMLYQSEIKHILVREEQNAAHMANGYARSCGKPGVCIATSGPGATNLITGIATAYMDSIPMVAITGQVDSEQLGRDVFQEADITGACEPFTKHSYLVKNTADLPRIFKEAFHIASTGRPGPVLIDVPSDIQKNEIPEFVYPEKAEIIGYKPRVQGHPLQIKKALEAIASAKRPLICCGGGVVLSGAREEMIAFAEHSGIPIVSTMMGLGVIPMDSDLHLGMIGSYGHKNANRAMHEADLVILCGARVGDRAISAPEQVAEKATVIHIDIDPAEIGKNMPVNIPIVGDIKTILRELAEKIQKKNVPQEWIDDVLRWKSEYVLRGEPLEDSVEPRLFIRDLSSLMDENAILVADVGQNQIWASNNFNVKEGRFLTSGGLGTMGYSLPAALGAKLAKPHRQVVAVCGDGSFQMCMCELGTLCQNNIDVKLIVMVNNRLGMVREVQDKQYGGRHAATLLDGSPDVVKIAQAYGLDAAMAESNAQAKELAAKMLASKKPFVLACRVDPDAPTI</sequence>
<evidence type="ECO:0000259" key="12">
    <source>
        <dbReference type="Pfam" id="PF02776"/>
    </source>
</evidence>
<keyword evidence="7 9" id="KW-0100">Branched-chain amino acid biosynthesis</keyword>
<evidence type="ECO:0000256" key="3">
    <source>
        <dbReference type="ARBA" id="ARBA00007812"/>
    </source>
</evidence>
<dbReference type="GO" id="GO:0009099">
    <property type="term" value="P:L-valine biosynthetic process"/>
    <property type="evidence" value="ECO:0007669"/>
    <property type="project" value="TreeGrafter"/>
</dbReference>
<reference evidence="13" key="2">
    <citation type="journal article" date="2021" name="PeerJ">
        <title>Extensive microbial diversity within the chicken gut microbiome revealed by metagenomics and culture.</title>
        <authorList>
            <person name="Gilroy R."/>
            <person name="Ravi A."/>
            <person name="Getino M."/>
            <person name="Pursley I."/>
            <person name="Horton D.L."/>
            <person name="Alikhan N.F."/>
            <person name="Baker D."/>
            <person name="Gharbi K."/>
            <person name="Hall N."/>
            <person name="Watson M."/>
            <person name="Adriaenssens E.M."/>
            <person name="Foster-Nyarko E."/>
            <person name="Jarju S."/>
            <person name="Secka A."/>
            <person name="Antonio M."/>
            <person name="Oren A."/>
            <person name="Chaudhuri R.R."/>
            <person name="La Ragione R."/>
            <person name="Hildebrand F."/>
            <person name="Pallen M.J."/>
        </authorList>
    </citation>
    <scope>NUCLEOTIDE SEQUENCE</scope>
    <source>
        <strain evidence="13">ChiSjej1B19-7085</strain>
    </source>
</reference>
<dbReference type="InterPro" id="IPR012001">
    <property type="entry name" value="Thiamin_PyroP_enz_TPP-bd_dom"/>
</dbReference>
<evidence type="ECO:0000256" key="5">
    <source>
        <dbReference type="ARBA" id="ARBA00022605"/>
    </source>
</evidence>
<evidence type="ECO:0000256" key="2">
    <source>
        <dbReference type="ARBA" id="ARBA00005025"/>
    </source>
</evidence>
<dbReference type="GO" id="GO:0050660">
    <property type="term" value="F:flavin adenine dinucleotide binding"/>
    <property type="evidence" value="ECO:0007669"/>
    <property type="project" value="InterPro"/>
</dbReference>
<keyword evidence="9 13" id="KW-0808">Transferase</keyword>
<dbReference type="EC" id="2.2.1.6" evidence="4 9"/>
<dbReference type="InterPro" id="IPR045229">
    <property type="entry name" value="TPP_enz"/>
</dbReference>
<dbReference type="GO" id="GO:0003984">
    <property type="term" value="F:acetolactate synthase activity"/>
    <property type="evidence" value="ECO:0007669"/>
    <property type="project" value="UniProtKB-EC"/>
</dbReference>
<keyword evidence="6 9" id="KW-0786">Thiamine pyrophosphate</keyword>
<name>A0A9D1J0D7_9FIRM</name>
<dbReference type="Gene3D" id="3.40.50.1220">
    <property type="entry name" value="TPP-binding domain"/>
    <property type="match status" value="1"/>
</dbReference>
<evidence type="ECO:0000256" key="4">
    <source>
        <dbReference type="ARBA" id="ARBA00013145"/>
    </source>
</evidence>
<dbReference type="Pfam" id="PF00205">
    <property type="entry name" value="TPP_enzyme_M"/>
    <property type="match status" value="1"/>
</dbReference>
<dbReference type="SUPFAM" id="SSF52518">
    <property type="entry name" value="Thiamin diphosphate-binding fold (THDP-binding)"/>
    <property type="match status" value="2"/>
</dbReference>
<evidence type="ECO:0000259" key="10">
    <source>
        <dbReference type="Pfam" id="PF00205"/>
    </source>
</evidence>
<dbReference type="Pfam" id="PF02776">
    <property type="entry name" value="TPP_enzyme_N"/>
    <property type="match status" value="1"/>
</dbReference>
<dbReference type="InterPro" id="IPR012846">
    <property type="entry name" value="Acetolactate_synth_lsu"/>
</dbReference>
<feature type="domain" description="Thiamine pyrophosphate enzyme central" evidence="10">
    <location>
        <begin position="198"/>
        <end position="333"/>
    </location>
</feature>
<keyword evidence="9" id="KW-0460">Magnesium</keyword>
<dbReference type="EMBL" id="DVHF01000005">
    <property type="protein sequence ID" value="HIR56108.1"/>
    <property type="molecule type" value="Genomic_DNA"/>
</dbReference>
<dbReference type="GO" id="GO:0000287">
    <property type="term" value="F:magnesium ion binding"/>
    <property type="evidence" value="ECO:0007669"/>
    <property type="project" value="UniProtKB-UniRule"/>
</dbReference>
<keyword evidence="5 9" id="KW-0028">Amino-acid biosynthesis</keyword>
<dbReference type="GO" id="GO:0005948">
    <property type="term" value="C:acetolactate synthase complex"/>
    <property type="evidence" value="ECO:0007669"/>
    <property type="project" value="TreeGrafter"/>
</dbReference>
<dbReference type="FunFam" id="3.40.50.1220:FF:000008">
    <property type="entry name" value="Acetolactate synthase"/>
    <property type="match status" value="1"/>
</dbReference>
<comment type="catalytic activity">
    <reaction evidence="8 9">
        <text>2 pyruvate + H(+) = (2S)-2-acetolactate + CO2</text>
        <dbReference type="Rhea" id="RHEA:25249"/>
        <dbReference type="ChEBI" id="CHEBI:15361"/>
        <dbReference type="ChEBI" id="CHEBI:15378"/>
        <dbReference type="ChEBI" id="CHEBI:16526"/>
        <dbReference type="ChEBI" id="CHEBI:58476"/>
        <dbReference type="EC" id="2.2.1.6"/>
    </reaction>
</comment>
<dbReference type="InterPro" id="IPR000399">
    <property type="entry name" value="TPP-bd_CS"/>
</dbReference>